<dbReference type="OrthoDB" id="2388139at2759"/>
<proteinExistence type="predicted"/>
<sequence length="49" mass="5955">MDYEKFREWISLNIFEKRYYNTSMNSIINLLLKLFIESGATLDKLVVFF</sequence>
<gene>
    <name evidence="1" type="ORF">C2G38_2089916</name>
</gene>
<dbReference type="Proteomes" id="UP000266673">
    <property type="component" value="Unassembled WGS sequence"/>
</dbReference>
<protein>
    <submittedName>
        <fullName evidence="1">Uncharacterized protein</fullName>
    </submittedName>
</protein>
<reference evidence="1 2" key="1">
    <citation type="submission" date="2018-06" db="EMBL/GenBank/DDBJ databases">
        <title>Comparative genomics reveals the genomic features of Rhizophagus irregularis, R. cerebriforme, R. diaphanum and Gigaspora rosea, and their symbiotic lifestyle signature.</title>
        <authorList>
            <person name="Morin E."/>
            <person name="San Clemente H."/>
            <person name="Chen E.C.H."/>
            <person name="De La Providencia I."/>
            <person name="Hainaut M."/>
            <person name="Kuo A."/>
            <person name="Kohler A."/>
            <person name="Murat C."/>
            <person name="Tang N."/>
            <person name="Roy S."/>
            <person name="Loubradou J."/>
            <person name="Henrissat B."/>
            <person name="Grigoriev I.V."/>
            <person name="Corradi N."/>
            <person name="Roux C."/>
            <person name="Martin F.M."/>
        </authorList>
    </citation>
    <scope>NUCLEOTIDE SEQUENCE [LARGE SCALE GENOMIC DNA]</scope>
    <source>
        <strain evidence="1 2">DAOM 194757</strain>
    </source>
</reference>
<organism evidence="1 2">
    <name type="scientific">Gigaspora rosea</name>
    <dbReference type="NCBI Taxonomy" id="44941"/>
    <lineage>
        <taxon>Eukaryota</taxon>
        <taxon>Fungi</taxon>
        <taxon>Fungi incertae sedis</taxon>
        <taxon>Mucoromycota</taxon>
        <taxon>Glomeromycotina</taxon>
        <taxon>Glomeromycetes</taxon>
        <taxon>Diversisporales</taxon>
        <taxon>Gigasporaceae</taxon>
        <taxon>Gigaspora</taxon>
    </lineage>
</organism>
<name>A0A397V331_9GLOM</name>
<accession>A0A397V331</accession>
<evidence type="ECO:0000313" key="1">
    <source>
        <dbReference type="EMBL" id="RIB16815.1"/>
    </source>
</evidence>
<comment type="caution">
    <text evidence="1">The sequence shown here is derived from an EMBL/GenBank/DDBJ whole genome shotgun (WGS) entry which is preliminary data.</text>
</comment>
<dbReference type="EMBL" id="QKWP01000649">
    <property type="protein sequence ID" value="RIB16815.1"/>
    <property type="molecule type" value="Genomic_DNA"/>
</dbReference>
<keyword evidence="2" id="KW-1185">Reference proteome</keyword>
<dbReference type="AlphaFoldDB" id="A0A397V331"/>
<evidence type="ECO:0000313" key="2">
    <source>
        <dbReference type="Proteomes" id="UP000266673"/>
    </source>
</evidence>